<keyword evidence="1" id="KW-1133">Transmembrane helix</keyword>
<gene>
    <name evidence="2" type="ORF">PIIN_00802</name>
</gene>
<dbReference type="InParanoid" id="G4T6M2"/>
<comment type="caution">
    <text evidence="2">The sequence shown here is derived from an EMBL/GenBank/DDBJ whole genome shotgun (WGS) entry which is preliminary data.</text>
</comment>
<accession>G4T6M2</accession>
<feature type="transmembrane region" description="Helical" evidence="1">
    <location>
        <begin position="12"/>
        <end position="33"/>
    </location>
</feature>
<reference evidence="2 3" key="1">
    <citation type="journal article" date="2011" name="PLoS Pathog.">
        <title>Endophytic Life Strategies Decoded by Genome and Transcriptome Analyses of the Mutualistic Root Symbiont Piriformospora indica.</title>
        <authorList>
            <person name="Zuccaro A."/>
            <person name="Lahrmann U."/>
            <person name="Guldener U."/>
            <person name="Langen G."/>
            <person name="Pfiffi S."/>
            <person name="Biedenkopf D."/>
            <person name="Wong P."/>
            <person name="Samans B."/>
            <person name="Grimm C."/>
            <person name="Basiewicz M."/>
            <person name="Murat C."/>
            <person name="Martin F."/>
            <person name="Kogel K.H."/>
        </authorList>
    </citation>
    <scope>NUCLEOTIDE SEQUENCE [LARGE SCALE GENOMIC DNA]</scope>
    <source>
        <strain evidence="2 3">DSM 11827</strain>
    </source>
</reference>
<proteinExistence type="predicted"/>
<dbReference type="HOGENOM" id="CLU_1907488_0_0_1"/>
<dbReference type="Proteomes" id="UP000007148">
    <property type="component" value="Unassembled WGS sequence"/>
</dbReference>
<dbReference type="EMBL" id="CAFZ01000008">
    <property type="protein sequence ID" value="CCA66965.1"/>
    <property type="molecule type" value="Genomic_DNA"/>
</dbReference>
<keyword evidence="1" id="KW-0472">Membrane</keyword>
<keyword evidence="3" id="KW-1185">Reference proteome</keyword>
<evidence type="ECO:0000256" key="1">
    <source>
        <dbReference type="SAM" id="Phobius"/>
    </source>
</evidence>
<sequence length="133" mass="14747">MTVLFHPELALVLHGSAPFALIVAVVILGQSVIEPVAIDIPIITPFPVGEYVEMQLASKRFRARKGGVSTFKVAYPAKSVGRWVGRKMHRATEPDVASDISSLERANPAQRCLWEVLYTSKKSYWLKGRLVSK</sequence>
<evidence type="ECO:0000313" key="3">
    <source>
        <dbReference type="Proteomes" id="UP000007148"/>
    </source>
</evidence>
<evidence type="ECO:0000313" key="2">
    <source>
        <dbReference type="EMBL" id="CCA66965.1"/>
    </source>
</evidence>
<dbReference type="AlphaFoldDB" id="G4T6M2"/>
<name>G4T6M2_SERID</name>
<organism evidence="2 3">
    <name type="scientific">Serendipita indica (strain DSM 11827)</name>
    <name type="common">Root endophyte fungus</name>
    <name type="synonym">Piriformospora indica</name>
    <dbReference type="NCBI Taxonomy" id="1109443"/>
    <lineage>
        <taxon>Eukaryota</taxon>
        <taxon>Fungi</taxon>
        <taxon>Dikarya</taxon>
        <taxon>Basidiomycota</taxon>
        <taxon>Agaricomycotina</taxon>
        <taxon>Agaricomycetes</taxon>
        <taxon>Sebacinales</taxon>
        <taxon>Serendipitaceae</taxon>
        <taxon>Serendipita</taxon>
    </lineage>
</organism>
<keyword evidence="1" id="KW-0812">Transmembrane</keyword>
<protein>
    <submittedName>
        <fullName evidence="2">Uncharacterized protein</fullName>
    </submittedName>
</protein>